<keyword evidence="1" id="KW-0694">RNA-binding</keyword>
<evidence type="ECO:0000259" key="2">
    <source>
        <dbReference type="PROSITE" id="PS50137"/>
    </source>
</evidence>
<dbReference type="InterPro" id="IPR014720">
    <property type="entry name" value="dsRBD_dom"/>
</dbReference>
<dbReference type="EMBL" id="KV427615">
    <property type="protein sequence ID" value="KZT08417.1"/>
    <property type="molecule type" value="Genomic_DNA"/>
</dbReference>
<dbReference type="RefSeq" id="XP_040766157.1">
    <property type="nucleotide sequence ID" value="XM_040914317.1"/>
</dbReference>
<accession>A0A165F591</accession>
<dbReference type="SMART" id="SM00358">
    <property type="entry name" value="DSRM"/>
    <property type="match status" value="1"/>
</dbReference>
<dbReference type="PROSITE" id="PS50137">
    <property type="entry name" value="DS_RBD"/>
    <property type="match status" value="1"/>
</dbReference>
<name>A0A165F591_9APHY</name>
<proteinExistence type="predicted"/>
<evidence type="ECO:0000313" key="3">
    <source>
        <dbReference type="EMBL" id="KZT08417.1"/>
    </source>
</evidence>
<dbReference type="OrthoDB" id="112668at2759"/>
<feature type="domain" description="DRBM" evidence="2">
    <location>
        <begin position="5"/>
        <end position="74"/>
    </location>
</feature>
<gene>
    <name evidence="3" type="ORF">LAESUDRAFT_811503</name>
</gene>
<sequence>MSTSEWRMQLNNWLQANSKRNALTWDVSTSGPKHAPTWTAIAYIDGVQYGRGTGVSRNVATEIAAEQTLTALKRQTGR</sequence>
<dbReference type="SUPFAM" id="SSF54768">
    <property type="entry name" value="dsRNA-binding domain-like"/>
    <property type="match status" value="1"/>
</dbReference>
<dbReference type="GeneID" id="63831344"/>
<dbReference type="Pfam" id="PF00035">
    <property type="entry name" value="dsrm"/>
    <property type="match status" value="1"/>
</dbReference>
<evidence type="ECO:0000256" key="1">
    <source>
        <dbReference type="PROSITE-ProRule" id="PRU00266"/>
    </source>
</evidence>
<dbReference type="InParanoid" id="A0A165F591"/>
<keyword evidence="4" id="KW-1185">Reference proteome</keyword>
<protein>
    <recommendedName>
        <fullName evidence="2">DRBM domain-containing protein</fullName>
    </recommendedName>
</protein>
<dbReference type="Gene3D" id="3.30.160.20">
    <property type="match status" value="1"/>
</dbReference>
<organism evidence="3 4">
    <name type="scientific">Laetiporus sulphureus 93-53</name>
    <dbReference type="NCBI Taxonomy" id="1314785"/>
    <lineage>
        <taxon>Eukaryota</taxon>
        <taxon>Fungi</taxon>
        <taxon>Dikarya</taxon>
        <taxon>Basidiomycota</taxon>
        <taxon>Agaricomycotina</taxon>
        <taxon>Agaricomycetes</taxon>
        <taxon>Polyporales</taxon>
        <taxon>Laetiporus</taxon>
    </lineage>
</organism>
<reference evidence="3 4" key="1">
    <citation type="journal article" date="2016" name="Mol. Biol. Evol.">
        <title>Comparative Genomics of Early-Diverging Mushroom-Forming Fungi Provides Insights into the Origins of Lignocellulose Decay Capabilities.</title>
        <authorList>
            <person name="Nagy L.G."/>
            <person name="Riley R."/>
            <person name="Tritt A."/>
            <person name="Adam C."/>
            <person name="Daum C."/>
            <person name="Floudas D."/>
            <person name="Sun H."/>
            <person name="Yadav J.S."/>
            <person name="Pangilinan J."/>
            <person name="Larsson K.H."/>
            <person name="Matsuura K."/>
            <person name="Barry K."/>
            <person name="Labutti K."/>
            <person name="Kuo R."/>
            <person name="Ohm R.A."/>
            <person name="Bhattacharya S.S."/>
            <person name="Shirouzu T."/>
            <person name="Yoshinaga Y."/>
            <person name="Martin F.M."/>
            <person name="Grigoriev I.V."/>
            <person name="Hibbett D.S."/>
        </authorList>
    </citation>
    <scope>NUCLEOTIDE SEQUENCE [LARGE SCALE GENOMIC DNA]</scope>
    <source>
        <strain evidence="3 4">93-53</strain>
    </source>
</reference>
<dbReference type="AlphaFoldDB" id="A0A165F591"/>
<evidence type="ECO:0000313" key="4">
    <source>
        <dbReference type="Proteomes" id="UP000076871"/>
    </source>
</evidence>
<dbReference type="STRING" id="1314785.A0A165F591"/>
<dbReference type="GO" id="GO:0003723">
    <property type="term" value="F:RNA binding"/>
    <property type="evidence" value="ECO:0007669"/>
    <property type="project" value="UniProtKB-UniRule"/>
</dbReference>
<dbReference type="Proteomes" id="UP000076871">
    <property type="component" value="Unassembled WGS sequence"/>
</dbReference>